<evidence type="ECO:0000256" key="1">
    <source>
        <dbReference type="SAM" id="MobiDB-lite"/>
    </source>
</evidence>
<evidence type="ECO:0000313" key="3">
    <source>
        <dbReference type="Proteomes" id="UP001151760"/>
    </source>
</evidence>
<gene>
    <name evidence="2" type="ORF">Tco_0821658</name>
</gene>
<reference evidence="2" key="2">
    <citation type="submission" date="2022-01" db="EMBL/GenBank/DDBJ databases">
        <authorList>
            <person name="Yamashiro T."/>
            <person name="Shiraishi A."/>
            <person name="Satake H."/>
            <person name="Nakayama K."/>
        </authorList>
    </citation>
    <scope>NUCLEOTIDE SEQUENCE</scope>
</reference>
<reference evidence="2" key="1">
    <citation type="journal article" date="2022" name="Int. J. Mol. Sci.">
        <title>Draft Genome of Tanacetum Coccineum: Genomic Comparison of Closely Related Tanacetum-Family Plants.</title>
        <authorList>
            <person name="Yamashiro T."/>
            <person name="Shiraishi A."/>
            <person name="Nakayama K."/>
            <person name="Satake H."/>
        </authorList>
    </citation>
    <scope>NUCLEOTIDE SEQUENCE</scope>
</reference>
<name>A0ABQ5AHP7_9ASTR</name>
<comment type="caution">
    <text evidence="2">The sequence shown here is derived from an EMBL/GenBank/DDBJ whole genome shotgun (WGS) entry which is preliminary data.</text>
</comment>
<dbReference type="Proteomes" id="UP001151760">
    <property type="component" value="Unassembled WGS sequence"/>
</dbReference>
<organism evidence="2 3">
    <name type="scientific">Tanacetum coccineum</name>
    <dbReference type="NCBI Taxonomy" id="301880"/>
    <lineage>
        <taxon>Eukaryota</taxon>
        <taxon>Viridiplantae</taxon>
        <taxon>Streptophyta</taxon>
        <taxon>Embryophyta</taxon>
        <taxon>Tracheophyta</taxon>
        <taxon>Spermatophyta</taxon>
        <taxon>Magnoliopsida</taxon>
        <taxon>eudicotyledons</taxon>
        <taxon>Gunneridae</taxon>
        <taxon>Pentapetalae</taxon>
        <taxon>asterids</taxon>
        <taxon>campanulids</taxon>
        <taxon>Asterales</taxon>
        <taxon>Asteraceae</taxon>
        <taxon>Asteroideae</taxon>
        <taxon>Anthemideae</taxon>
        <taxon>Anthemidinae</taxon>
        <taxon>Tanacetum</taxon>
    </lineage>
</organism>
<protein>
    <submittedName>
        <fullName evidence="2">Uncharacterized protein</fullName>
    </submittedName>
</protein>
<dbReference type="EMBL" id="BQNB010012199">
    <property type="protein sequence ID" value="GJT00489.1"/>
    <property type="molecule type" value="Genomic_DNA"/>
</dbReference>
<evidence type="ECO:0000313" key="2">
    <source>
        <dbReference type="EMBL" id="GJT00489.1"/>
    </source>
</evidence>
<keyword evidence="3" id="KW-1185">Reference proteome</keyword>
<accession>A0ABQ5AHP7</accession>
<feature type="region of interest" description="Disordered" evidence="1">
    <location>
        <begin position="790"/>
        <end position="817"/>
    </location>
</feature>
<proteinExistence type="predicted"/>
<sequence length="983" mass="108075">MASGDIYRASEYALSKLLQIEKEQNIPEKENTTLSLPSEEVSPVFEGPLDASKDTIHTSGKTAADESVWIEQNEPVDFNDGKSLNLVVVANDVGNNGFSAMDHQCQGDFFATGSAVQVDTWNHNRSQQVNTFEWGSGLVRCSKIDVNDIKLIASEACGNDCKRTIDQMYCSPCWRLLVRSSGSNDEAKWIRYHDLLCKLSSVASLLRVIIDVNDIKSIGIAPCMADCEPKEPGPGTNLYCCCRDPKLCRFSAREMDFKSFMLEGVDGEFNFLPAEGVSEGRNSPSEKSVNNDAPVIGTTPLSSVYPSNIVENVADSNDPSYGEDEQTLVGPSLPPHLEASKKLKILGKRKVASGVPGKALPLKVQKVPARASKVDGEASTPLDVDSDSDIHEFPSAKELRDAIDCNWVVAHVTLPSWKQYLREISIEQLCNIHDRAYMRQAVLDNVDKDRAYAELERKFNEALQDLDKNPLVSDMRVEIKVLQGQVDGIHRPEACITDIKSVLSQKSFNMFFQNFHIPNEVHPQLPSPNQTIHEMLIVEVSHFKISCCVHGFEPTVGLFHCFYMNSKNKGWMSFSKRQGYDAVCYTKPLDSLKGWNDHFFWVDAFVCPASFPWYTSKSASKDPFPKSFEFNVDHYATLVAYRAPFHKYPEPFLCLVGMSRNYTLDDNTYPEFLRDNDEEMDLFSFIWTADPTKVRIGERQHAKGEPKLLDITIGRLVPLLPVAPARAEGKLEASVNKLFDEGGSGNQIEQGDSTTGGEGADILLVSEGVDTVAEDVVLLQLRRRKKQKTVVVSAGEPSHPAKKLREDHETPSVTSVAGKSMSAVHRLLAEAVLNVEVRGDPIPTLPFVTSSVFAIPECDGGRHIDSLAGANLQTVSVSQRFVISLDSSHHYGTHVAGIEVDSLIRSSAPVMTTVTTVTATVNDATVVKEAPVKPSLFAVGSSSAGGTDPTLGGFSDLTGSDFLLGGIRTIIDPDSNLQKVYVP</sequence>